<feature type="compositionally biased region" description="Basic residues" evidence="17">
    <location>
        <begin position="46"/>
        <end position="59"/>
    </location>
</feature>
<evidence type="ECO:0000313" key="21">
    <source>
        <dbReference type="EMBL" id="SLM35787.1"/>
    </source>
</evidence>
<comment type="domain">
    <text evidence="16">The Q motif is unique to and characteristic of the DEAD box family of RNA helicases and controls ATP binding and hydrolysis.</text>
</comment>
<evidence type="ECO:0000256" key="16">
    <source>
        <dbReference type="RuleBase" id="RU365068"/>
    </source>
</evidence>
<dbReference type="GO" id="GO:0016887">
    <property type="term" value="F:ATP hydrolysis activity"/>
    <property type="evidence" value="ECO:0007669"/>
    <property type="project" value="RHEA"/>
</dbReference>
<dbReference type="PROSITE" id="PS51194">
    <property type="entry name" value="HELICASE_CTER"/>
    <property type="match status" value="1"/>
</dbReference>
<evidence type="ECO:0000259" key="18">
    <source>
        <dbReference type="PROSITE" id="PS51192"/>
    </source>
</evidence>
<evidence type="ECO:0000256" key="17">
    <source>
        <dbReference type="SAM" id="MobiDB-lite"/>
    </source>
</evidence>
<comment type="subunit">
    <text evidence="12">Associates in the nucleolus with the 60S and pre-60S ribosomal subunits.</text>
</comment>
<dbReference type="GO" id="GO:0006364">
    <property type="term" value="P:rRNA processing"/>
    <property type="evidence" value="ECO:0007669"/>
    <property type="project" value="UniProtKB-KW"/>
</dbReference>
<dbReference type="InterPro" id="IPR014014">
    <property type="entry name" value="RNA_helicase_DEAD_Q_motif"/>
</dbReference>
<evidence type="ECO:0000256" key="14">
    <source>
        <dbReference type="PROSITE-ProRule" id="PRU00552"/>
    </source>
</evidence>
<evidence type="ECO:0000256" key="4">
    <source>
        <dbReference type="ARBA" id="ARBA00022741"/>
    </source>
</evidence>
<sequence length="548" mass="61994">MENQELKSKKRKRKHVTTGEKRSALADAENDGNIPAPVINSIPKELKRKGEKSRKKAKHERSSDSEDVQELEEKPRSSDDETQLENGHQTTIPDEAAEDRGLVEKDEIFTDLDLSSKTMQAIDDMKFGTMTEIQQRGIPPLLAGRDVLGAAKTGSGKILAFLIPAVEMLSSLRFKPRNGTGVIVVSPTRELALQIFGVARELMPHHSQTYGIVIGGANRRAEAEKLAKGFVYKNIKALVIDEADRILEVGFEDEMRQIVKILPKDERQTMLFSTAQTTKVEDLARISLRPGPLYINVDNTKEHSTVEGLEQGYVVCDSDKRLLLLFSFLKRNLKKKIIVFFSSCNCVKYHSELLNYIDLPVLDLHGKKQQKRTNTFFEFCNATQGTLICTDVAARGLDIPAVDWIVQFDPPDDPRDYIHRDGARMLKHLKEARVPVVEFEFPAKRIVNVQSQLEKLIGQNYYLNKSAKDGYRSYLQAYASHSLRSIFDVHKLDLVKVAKSFGFQTPPRVDITLGASMSRDKKEGRRAYGSQPKQNQFKKHNRVDRDGE</sequence>
<dbReference type="PROSITE" id="PS00039">
    <property type="entry name" value="DEAD_ATP_HELICASE"/>
    <property type="match status" value="1"/>
</dbReference>
<evidence type="ECO:0000256" key="15">
    <source>
        <dbReference type="RuleBase" id="RU000492"/>
    </source>
</evidence>
<dbReference type="Gene3D" id="3.40.50.300">
    <property type="entry name" value="P-loop containing nucleotide triphosphate hydrolases"/>
    <property type="match status" value="2"/>
</dbReference>
<feature type="domain" description="Helicase C-terminal" evidence="19">
    <location>
        <begin position="308"/>
        <end position="469"/>
    </location>
</feature>
<evidence type="ECO:0000256" key="7">
    <source>
        <dbReference type="ARBA" id="ARBA00022840"/>
    </source>
</evidence>
<evidence type="ECO:0000259" key="19">
    <source>
        <dbReference type="PROSITE" id="PS51194"/>
    </source>
</evidence>
<dbReference type="CDD" id="cd17942">
    <property type="entry name" value="DEADc_DDX18"/>
    <property type="match status" value="1"/>
</dbReference>
<evidence type="ECO:0000256" key="13">
    <source>
        <dbReference type="ARBA" id="ARBA00047984"/>
    </source>
</evidence>
<evidence type="ECO:0000256" key="6">
    <source>
        <dbReference type="ARBA" id="ARBA00022806"/>
    </source>
</evidence>
<keyword evidence="2" id="KW-0690">Ribosome biogenesis</keyword>
<dbReference type="CDD" id="cd18787">
    <property type="entry name" value="SF2_C_DEAD"/>
    <property type="match status" value="1"/>
</dbReference>
<comment type="catalytic activity">
    <reaction evidence="13 16">
        <text>ATP + H2O = ADP + phosphate + H(+)</text>
        <dbReference type="Rhea" id="RHEA:13065"/>
        <dbReference type="ChEBI" id="CHEBI:15377"/>
        <dbReference type="ChEBI" id="CHEBI:15378"/>
        <dbReference type="ChEBI" id="CHEBI:30616"/>
        <dbReference type="ChEBI" id="CHEBI:43474"/>
        <dbReference type="ChEBI" id="CHEBI:456216"/>
        <dbReference type="EC" id="3.6.4.13"/>
    </reaction>
</comment>
<comment type="similarity">
    <text evidence="11">Belongs to the DEAD box helicase family. DDX18/HAS1 subfamily.</text>
</comment>
<feature type="domain" description="Helicase ATP-binding" evidence="18">
    <location>
        <begin position="138"/>
        <end position="294"/>
    </location>
</feature>
<protein>
    <recommendedName>
        <fullName evidence="16">ATP-dependent RNA helicase</fullName>
        <ecNumber evidence="16">3.6.4.13</ecNumber>
    </recommendedName>
</protein>
<keyword evidence="3" id="KW-0698">rRNA processing</keyword>
<evidence type="ECO:0000256" key="5">
    <source>
        <dbReference type="ARBA" id="ARBA00022801"/>
    </source>
</evidence>
<proteinExistence type="inferred from homology"/>
<dbReference type="PROSITE" id="PS51192">
    <property type="entry name" value="HELICASE_ATP_BIND_1"/>
    <property type="match status" value="1"/>
</dbReference>
<feature type="domain" description="DEAD-box RNA helicase Q" evidence="20">
    <location>
        <begin position="107"/>
        <end position="135"/>
    </location>
</feature>
<dbReference type="EC" id="3.6.4.13" evidence="16"/>
<dbReference type="Pfam" id="PF00271">
    <property type="entry name" value="Helicase_C"/>
    <property type="match status" value="1"/>
</dbReference>
<dbReference type="GO" id="GO:0005730">
    <property type="term" value="C:nucleolus"/>
    <property type="evidence" value="ECO:0007669"/>
    <property type="project" value="UniProtKB-SubCell"/>
</dbReference>
<evidence type="ECO:0000256" key="10">
    <source>
        <dbReference type="ARBA" id="ARBA00024310"/>
    </source>
</evidence>
<dbReference type="GO" id="GO:0005524">
    <property type="term" value="F:ATP binding"/>
    <property type="evidence" value="ECO:0007669"/>
    <property type="project" value="UniProtKB-UniRule"/>
</dbReference>
<comment type="function">
    <text evidence="10">ATP-dependent RNA helicase involved in 40S ribosomal subunit biogenesis. Required for the processing and cleavage of 35S pre-rRNA at sites A0, A1, and A2, leading to mature 18S rRNA.</text>
</comment>
<keyword evidence="6 15" id="KW-0347">Helicase</keyword>
<evidence type="ECO:0000259" key="20">
    <source>
        <dbReference type="PROSITE" id="PS51195"/>
    </source>
</evidence>
<keyword evidence="22" id="KW-1185">Reference proteome</keyword>
<evidence type="ECO:0000256" key="11">
    <source>
        <dbReference type="ARBA" id="ARBA00024357"/>
    </source>
</evidence>
<evidence type="ECO:0000256" key="9">
    <source>
        <dbReference type="ARBA" id="ARBA00023242"/>
    </source>
</evidence>
<dbReference type="InterPro" id="IPR027417">
    <property type="entry name" value="P-loop_NTPase"/>
</dbReference>
<dbReference type="GO" id="GO:0003723">
    <property type="term" value="F:RNA binding"/>
    <property type="evidence" value="ECO:0007669"/>
    <property type="project" value="UniProtKB-UniRule"/>
</dbReference>
<dbReference type="InterPro" id="IPR014001">
    <property type="entry name" value="Helicase_ATP-bd"/>
</dbReference>
<comment type="function">
    <text evidence="16">RNA helicase.</text>
</comment>
<keyword evidence="9" id="KW-0539">Nucleus</keyword>
<dbReference type="SMART" id="SM01178">
    <property type="entry name" value="DUF4217"/>
    <property type="match status" value="1"/>
</dbReference>
<dbReference type="Pfam" id="PF13959">
    <property type="entry name" value="CTE_SPB4"/>
    <property type="match status" value="1"/>
</dbReference>
<dbReference type="GO" id="GO:0003724">
    <property type="term" value="F:RNA helicase activity"/>
    <property type="evidence" value="ECO:0007669"/>
    <property type="project" value="UniProtKB-EC"/>
</dbReference>
<keyword evidence="5 15" id="KW-0378">Hydrolase</keyword>
<keyword evidence="8 16" id="KW-0694">RNA-binding</keyword>
<dbReference type="InterPro" id="IPR000629">
    <property type="entry name" value="RNA-helicase_DEAD-box_CS"/>
</dbReference>
<dbReference type="InterPro" id="IPR011545">
    <property type="entry name" value="DEAD/DEAH_box_helicase_dom"/>
</dbReference>
<dbReference type="AlphaFoldDB" id="A0A1W5CY41"/>
<dbReference type="SMART" id="SM00490">
    <property type="entry name" value="HELICc"/>
    <property type="match status" value="1"/>
</dbReference>
<evidence type="ECO:0000256" key="3">
    <source>
        <dbReference type="ARBA" id="ARBA00022552"/>
    </source>
</evidence>
<name>A0A1W5CY41_9LECA</name>
<dbReference type="InterPro" id="IPR025313">
    <property type="entry name" value="SPB4-like_CTE"/>
</dbReference>
<reference evidence="22" key="1">
    <citation type="submission" date="2017-03" db="EMBL/GenBank/DDBJ databases">
        <authorList>
            <person name="Sharma R."/>
            <person name="Thines M."/>
        </authorList>
    </citation>
    <scope>NUCLEOTIDE SEQUENCE [LARGE SCALE GENOMIC DNA]</scope>
</reference>
<comment type="subcellular location">
    <subcellularLocation>
        <location evidence="1">Nucleus</location>
        <location evidence="1">Nucleolus</location>
    </subcellularLocation>
</comment>
<feature type="region of interest" description="Disordered" evidence="17">
    <location>
        <begin position="515"/>
        <end position="548"/>
    </location>
</feature>
<evidence type="ECO:0000256" key="12">
    <source>
        <dbReference type="ARBA" id="ARBA00024365"/>
    </source>
</evidence>
<evidence type="ECO:0000256" key="8">
    <source>
        <dbReference type="ARBA" id="ARBA00022884"/>
    </source>
</evidence>
<keyword evidence="4 15" id="KW-0547">Nucleotide-binding</keyword>
<feature type="region of interest" description="Disordered" evidence="17">
    <location>
        <begin position="1"/>
        <end position="103"/>
    </location>
</feature>
<accession>A0A1W5CY41</accession>
<dbReference type="Pfam" id="PF00270">
    <property type="entry name" value="DEAD"/>
    <property type="match status" value="2"/>
</dbReference>
<dbReference type="EMBL" id="FWEW01000807">
    <property type="protein sequence ID" value="SLM35787.1"/>
    <property type="molecule type" value="Genomic_DNA"/>
</dbReference>
<evidence type="ECO:0000313" key="22">
    <source>
        <dbReference type="Proteomes" id="UP000192927"/>
    </source>
</evidence>
<dbReference type="PANTHER" id="PTHR24031">
    <property type="entry name" value="RNA HELICASE"/>
    <property type="match status" value="1"/>
</dbReference>
<dbReference type="PROSITE" id="PS51195">
    <property type="entry name" value="Q_MOTIF"/>
    <property type="match status" value="1"/>
</dbReference>
<keyword evidence="7 15" id="KW-0067">ATP-binding</keyword>
<dbReference type="InterPro" id="IPR044773">
    <property type="entry name" value="DDX18/Has1_DEADc"/>
</dbReference>
<evidence type="ECO:0000256" key="1">
    <source>
        <dbReference type="ARBA" id="ARBA00004604"/>
    </source>
</evidence>
<dbReference type="SMART" id="SM00487">
    <property type="entry name" value="DEXDc"/>
    <property type="match status" value="1"/>
</dbReference>
<organism evidence="21 22">
    <name type="scientific">Lasallia pustulata</name>
    <dbReference type="NCBI Taxonomy" id="136370"/>
    <lineage>
        <taxon>Eukaryota</taxon>
        <taxon>Fungi</taxon>
        <taxon>Dikarya</taxon>
        <taxon>Ascomycota</taxon>
        <taxon>Pezizomycotina</taxon>
        <taxon>Lecanoromycetes</taxon>
        <taxon>OSLEUM clade</taxon>
        <taxon>Umbilicariomycetidae</taxon>
        <taxon>Umbilicariales</taxon>
        <taxon>Umbilicariaceae</taxon>
        <taxon>Lasallia</taxon>
    </lineage>
</organism>
<dbReference type="SUPFAM" id="SSF52540">
    <property type="entry name" value="P-loop containing nucleoside triphosphate hydrolases"/>
    <property type="match status" value="2"/>
</dbReference>
<dbReference type="InterPro" id="IPR001650">
    <property type="entry name" value="Helicase_C-like"/>
</dbReference>
<dbReference type="Proteomes" id="UP000192927">
    <property type="component" value="Unassembled WGS sequence"/>
</dbReference>
<evidence type="ECO:0000256" key="2">
    <source>
        <dbReference type="ARBA" id="ARBA00022517"/>
    </source>
</evidence>
<feature type="short sequence motif" description="Q motif" evidence="14">
    <location>
        <begin position="107"/>
        <end position="135"/>
    </location>
</feature>